<dbReference type="PROSITE" id="PS51257">
    <property type="entry name" value="PROKAR_LIPOPROTEIN"/>
    <property type="match status" value="1"/>
</dbReference>
<proteinExistence type="predicted"/>
<feature type="compositionally biased region" description="Low complexity" evidence="1">
    <location>
        <begin position="23"/>
        <end position="72"/>
    </location>
</feature>
<dbReference type="RefSeq" id="WP_092480999.1">
    <property type="nucleotide sequence ID" value="NZ_FOXW01000008.1"/>
</dbReference>
<protein>
    <recommendedName>
        <fullName evidence="4">SLAP domain-containing protein</fullName>
    </recommendedName>
</protein>
<organism evidence="2 3">
    <name type="scientific">Desemzia incerta</name>
    <dbReference type="NCBI Taxonomy" id="82801"/>
    <lineage>
        <taxon>Bacteria</taxon>
        <taxon>Bacillati</taxon>
        <taxon>Bacillota</taxon>
        <taxon>Bacilli</taxon>
        <taxon>Lactobacillales</taxon>
        <taxon>Carnobacteriaceae</taxon>
        <taxon>Desemzia</taxon>
    </lineage>
</organism>
<evidence type="ECO:0008006" key="4">
    <source>
        <dbReference type="Google" id="ProtNLM"/>
    </source>
</evidence>
<evidence type="ECO:0000256" key="1">
    <source>
        <dbReference type="SAM" id="MobiDB-lite"/>
    </source>
</evidence>
<feature type="region of interest" description="Disordered" evidence="1">
    <location>
        <begin position="20"/>
        <end position="80"/>
    </location>
</feature>
<dbReference type="OrthoDB" id="2164136at2"/>
<evidence type="ECO:0000313" key="3">
    <source>
        <dbReference type="Proteomes" id="UP000199136"/>
    </source>
</evidence>
<dbReference type="AlphaFoldDB" id="A0A1I5YGY2"/>
<evidence type="ECO:0000313" key="2">
    <source>
        <dbReference type="EMBL" id="SFQ43177.1"/>
    </source>
</evidence>
<gene>
    <name evidence="2" type="ORF">SAMN04488506_1973</name>
</gene>
<reference evidence="2 3" key="1">
    <citation type="submission" date="2016-10" db="EMBL/GenBank/DDBJ databases">
        <authorList>
            <person name="de Groot N.N."/>
        </authorList>
    </citation>
    <scope>NUCLEOTIDE SEQUENCE [LARGE SCALE GENOMIC DNA]</scope>
    <source>
        <strain evidence="2 3">DSM 20581</strain>
    </source>
</reference>
<keyword evidence="3" id="KW-1185">Reference proteome</keyword>
<name>A0A1I5YGY2_9LACT</name>
<dbReference type="Proteomes" id="UP000199136">
    <property type="component" value="Unassembled WGS sequence"/>
</dbReference>
<dbReference type="EMBL" id="FOXW01000008">
    <property type="protein sequence ID" value="SFQ43177.1"/>
    <property type="molecule type" value="Genomic_DNA"/>
</dbReference>
<sequence length="222" mass="24115">MKKWVLLLGASAFLAGCDMMGGATEESQPSESSESSAETSESASTEESSQASSSEASSESSSSESASASGEEVTTQFPLVPQKSEIDKGFTLENDKLLQEIQLRMSQTPELGIENDVAIHFTGLFLGEQGQDNVQAVFIVVNRTDMAMTNIDLTVSMSTTDGEVILDKRPFELTEKSFGILEPDTVMPAYFTVPMENQEAFFSVSDLSKVTYSIDSFDFDER</sequence>
<accession>A0A1I5YGY2</accession>